<proteinExistence type="predicted"/>
<evidence type="ECO:0000313" key="9">
    <source>
        <dbReference type="Proteomes" id="UP000326759"/>
    </source>
</evidence>
<dbReference type="PROSITE" id="PS50157">
    <property type="entry name" value="ZINC_FINGER_C2H2_2"/>
    <property type="match status" value="1"/>
</dbReference>
<feature type="region of interest" description="Disordered" evidence="6">
    <location>
        <begin position="941"/>
        <end position="995"/>
    </location>
</feature>
<gene>
    <name evidence="8" type="primary">Rest_4</name>
    <name evidence="8" type="ORF">Anas_03709</name>
</gene>
<dbReference type="Gene3D" id="3.30.160.60">
    <property type="entry name" value="Classic Zinc Finger"/>
    <property type="match status" value="4"/>
</dbReference>
<evidence type="ECO:0000259" key="7">
    <source>
        <dbReference type="PROSITE" id="PS50157"/>
    </source>
</evidence>
<accession>A0A5N5T2Y7</accession>
<feature type="compositionally biased region" description="Low complexity" evidence="6">
    <location>
        <begin position="1091"/>
        <end position="1101"/>
    </location>
</feature>
<feature type="compositionally biased region" description="Basic and acidic residues" evidence="6">
    <location>
        <begin position="78"/>
        <end position="102"/>
    </location>
</feature>
<dbReference type="GO" id="GO:0045944">
    <property type="term" value="P:positive regulation of transcription by RNA polymerase II"/>
    <property type="evidence" value="ECO:0007669"/>
    <property type="project" value="TreeGrafter"/>
</dbReference>
<feature type="compositionally biased region" description="Low complexity" evidence="6">
    <location>
        <begin position="645"/>
        <end position="655"/>
    </location>
</feature>
<feature type="compositionally biased region" description="Low complexity" evidence="6">
    <location>
        <begin position="186"/>
        <end position="198"/>
    </location>
</feature>
<feature type="compositionally biased region" description="Basic and acidic residues" evidence="6">
    <location>
        <begin position="835"/>
        <end position="844"/>
    </location>
</feature>
<feature type="region of interest" description="Disordered" evidence="6">
    <location>
        <begin position="174"/>
        <end position="208"/>
    </location>
</feature>
<feature type="region of interest" description="Disordered" evidence="6">
    <location>
        <begin position="615"/>
        <end position="659"/>
    </location>
</feature>
<evidence type="ECO:0000256" key="1">
    <source>
        <dbReference type="ARBA" id="ARBA00022723"/>
    </source>
</evidence>
<dbReference type="PANTHER" id="PTHR24403:SF67">
    <property type="entry name" value="FI01116P-RELATED"/>
    <property type="match status" value="1"/>
</dbReference>
<feature type="compositionally biased region" description="Basic and acidic residues" evidence="6">
    <location>
        <begin position="625"/>
        <end position="644"/>
    </location>
</feature>
<dbReference type="EMBL" id="SEYY01012458">
    <property type="protein sequence ID" value="KAB7500836.1"/>
    <property type="molecule type" value="Genomic_DNA"/>
</dbReference>
<evidence type="ECO:0000256" key="6">
    <source>
        <dbReference type="SAM" id="MobiDB-lite"/>
    </source>
</evidence>
<feature type="region of interest" description="Disordered" evidence="6">
    <location>
        <begin position="1"/>
        <end position="162"/>
    </location>
</feature>
<feature type="region of interest" description="Disordered" evidence="6">
    <location>
        <begin position="1091"/>
        <end position="1124"/>
    </location>
</feature>
<feature type="region of interest" description="Disordered" evidence="6">
    <location>
        <begin position="276"/>
        <end position="320"/>
    </location>
</feature>
<dbReference type="InterPro" id="IPR050688">
    <property type="entry name" value="Zinc_finger/UBP_domain"/>
</dbReference>
<dbReference type="SUPFAM" id="SSF57667">
    <property type="entry name" value="beta-beta-alpha zinc fingers"/>
    <property type="match status" value="2"/>
</dbReference>
<feature type="compositionally biased region" description="Polar residues" evidence="6">
    <location>
        <begin position="124"/>
        <end position="133"/>
    </location>
</feature>
<dbReference type="InterPro" id="IPR013087">
    <property type="entry name" value="Znf_C2H2_type"/>
</dbReference>
<dbReference type="InterPro" id="IPR036236">
    <property type="entry name" value="Znf_C2H2_sf"/>
</dbReference>
<feature type="compositionally biased region" description="Acidic residues" evidence="6">
    <location>
        <begin position="135"/>
        <end position="155"/>
    </location>
</feature>
<feature type="compositionally biased region" description="Acidic residues" evidence="6">
    <location>
        <begin position="698"/>
        <end position="711"/>
    </location>
</feature>
<dbReference type="Proteomes" id="UP000326759">
    <property type="component" value="Unassembled WGS sequence"/>
</dbReference>
<feature type="compositionally biased region" description="Polar residues" evidence="6">
    <location>
        <begin position="174"/>
        <end position="185"/>
    </location>
</feature>
<feature type="compositionally biased region" description="Acidic residues" evidence="6">
    <location>
        <begin position="103"/>
        <end position="122"/>
    </location>
</feature>
<feature type="compositionally biased region" description="Polar residues" evidence="6">
    <location>
        <begin position="57"/>
        <end position="69"/>
    </location>
</feature>
<evidence type="ECO:0000256" key="5">
    <source>
        <dbReference type="PROSITE-ProRule" id="PRU00042"/>
    </source>
</evidence>
<feature type="region of interest" description="Disordered" evidence="6">
    <location>
        <begin position="822"/>
        <end position="845"/>
    </location>
</feature>
<dbReference type="OrthoDB" id="6417347at2759"/>
<keyword evidence="3 5" id="KW-0863">Zinc-finger</keyword>
<dbReference type="GO" id="GO:0005634">
    <property type="term" value="C:nucleus"/>
    <property type="evidence" value="ECO:0007669"/>
    <property type="project" value="TreeGrafter"/>
</dbReference>
<feature type="region of interest" description="Disordered" evidence="6">
    <location>
        <begin position="681"/>
        <end position="724"/>
    </location>
</feature>
<evidence type="ECO:0000256" key="2">
    <source>
        <dbReference type="ARBA" id="ARBA00022737"/>
    </source>
</evidence>
<feature type="region of interest" description="Disordered" evidence="6">
    <location>
        <begin position="520"/>
        <end position="550"/>
    </location>
</feature>
<evidence type="ECO:0000256" key="3">
    <source>
        <dbReference type="ARBA" id="ARBA00022771"/>
    </source>
</evidence>
<evidence type="ECO:0000313" key="8">
    <source>
        <dbReference type="EMBL" id="KAB7500836.1"/>
    </source>
</evidence>
<feature type="region of interest" description="Disordered" evidence="6">
    <location>
        <begin position="1161"/>
        <end position="1187"/>
    </location>
</feature>
<keyword evidence="9" id="KW-1185">Reference proteome</keyword>
<feature type="compositionally biased region" description="Basic and acidic residues" evidence="6">
    <location>
        <begin position="309"/>
        <end position="320"/>
    </location>
</feature>
<name>A0A5N5T2Y7_9CRUS</name>
<comment type="caution">
    <text evidence="8">The sequence shown here is derived from an EMBL/GenBank/DDBJ whole genome shotgun (WGS) entry which is preliminary data.</text>
</comment>
<evidence type="ECO:0000256" key="4">
    <source>
        <dbReference type="ARBA" id="ARBA00022833"/>
    </source>
</evidence>
<keyword evidence="2" id="KW-0677">Repeat</keyword>
<dbReference type="AlphaFoldDB" id="A0A5N5T2Y7"/>
<reference evidence="8 9" key="1">
    <citation type="journal article" date="2019" name="PLoS Biol.">
        <title>Sex chromosomes control vertical transmission of feminizing Wolbachia symbionts in an isopod.</title>
        <authorList>
            <person name="Becking T."/>
            <person name="Chebbi M.A."/>
            <person name="Giraud I."/>
            <person name="Moumen B."/>
            <person name="Laverre T."/>
            <person name="Caubet Y."/>
            <person name="Peccoud J."/>
            <person name="Gilbert C."/>
            <person name="Cordaux R."/>
        </authorList>
    </citation>
    <scope>NUCLEOTIDE SEQUENCE [LARGE SCALE GENOMIC DNA]</scope>
    <source>
        <strain evidence="8">ANa2</strain>
        <tissue evidence="8">Whole body excluding digestive tract and cuticle</tissue>
    </source>
</reference>
<dbReference type="PANTHER" id="PTHR24403">
    <property type="entry name" value="ZINC FINGER PROTEIN"/>
    <property type="match status" value="1"/>
</dbReference>
<dbReference type="SMART" id="SM00355">
    <property type="entry name" value="ZnF_C2H2"/>
    <property type="match status" value="11"/>
</dbReference>
<organism evidence="8 9">
    <name type="scientific">Armadillidium nasatum</name>
    <dbReference type="NCBI Taxonomy" id="96803"/>
    <lineage>
        <taxon>Eukaryota</taxon>
        <taxon>Metazoa</taxon>
        <taxon>Ecdysozoa</taxon>
        <taxon>Arthropoda</taxon>
        <taxon>Crustacea</taxon>
        <taxon>Multicrustacea</taxon>
        <taxon>Malacostraca</taxon>
        <taxon>Eumalacostraca</taxon>
        <taxon>Peracarida</taxon>
        <taxon>Isopoda</taxon>
        <taxon>Oniscidea</taxon>
        <taxon>Crinocheta</taxon>
        <taxon>Armadillidiidae</taxon>
        <taxon>Armadillidium</taxon>
    </lineage>
</organism>
<feature type="compositionally biased region" description="Polar residues" evidence="6">
    <location>
        <begin position="979"/>
        <end position="995"/>
    </location>
</feature>
<feature type="region of interest" description="Disordered" evidence="6">
    <location>
        <begin position="1040"/>
        <end position="1059"/>
    </location>
</feature>
<dbReference type="GO" id="GO:0008270">
    <property type="term" value="F:zinc ion binding"/>
    <property type="evidence" value="ECO:0007669"/>
    <property type="project" value="UniProtKB-KW"/>
</dbReference>
<feature type="domain" description="C2H2-type" evidence="7">
    <location>
        <begin position="852"/>
        <end position="879"/>
    </location>
</feature>
<sequence length="1187" mass="134207">MSDLKDENSDEENADEKTCPEEEEFNSSVNGIGDASENLGGVDAESVVNSEVGDVMSNGNGESSSNIPTKLNLEESDNDKNLSNDGDKVSGLENNEKMKSETTSDDDDDDDDDMNEQEEVLSPEEQNNATSEVDNAYDSDEEPSLSIKEEEEPPLNEDTQANNIKSAELNSSNDLAESNVSQGEANNNNNNNHNNNNNSSSDKSTPVLDALPECRNKRSYICGYCNMKTNNPREYLYHLKDTHGESIKIFECSLCIYASKTHQKLVRHNHMVHKINIAPESSDHKKKSKEKDFKPSGNKKLKSSPMNRSPRESKSPRRFQEYEFMNDSEAELEESYATTKTSSSSGKPLYNCDQCSFSTFSTKVLAKHEIKFHLKRKFFKCTRCSYATQVKARYTKHMKYHQLPIIKCDWCDFRTPYRWNLDRHNKNHTEEIGEHKCHLCNFSAQIKQSLTVHIANHHLTPEQIKERESKRIIGVCDPEDFLEDEEMELLRMERDEDPDALELPESSVMASNQSFTVSNIDMGNQDDFESSVNGNEDSENLDEPKRKKPKIKITLKKMKPSKDTFPQEVNERHNFNEDFIHPDDVVQRHGNVYIKSEKCSLCSFKAPFLKEVQKHKRKVHGIHSIKTDDTKKNNKSSRSDKLSDSSENSSDSSSESAKRKYHEIADYASDKSDNFEYNEEFPIDNSEALNDQQIKSGEEEEEDEDEEEEEEPSSKDSTPAKKKSSFFDKLQEKLSTSNVQNLVCQFCGHESKCLSESVRHQKLHLSVKNVYATPSLSTRCQFCRHRCKTTDDLMNHLKSCPEARKNQISDNMTGDINDDFAEEEKISPSAPDTAENQRPREGSRKLVKKRVYRCPQCKYWAATASRFHVHIMGHYNAKPHRCSECSYRSNWRWDVSKHIKLKMLKDPAHQHAKMRLIDDIGDSCEKYEEFITEVRMNEKLASRNEGGTSSLRKARPKSKFETDSTETDSSKSSPCPTPLTISSANTSTITPSTGHSANIIPAPPKLMRAPNHHFTSSPGPNPFGPINPGAQMMVEMGSANNPSDGDLNKKKFPMKPPPLVAMGTLAHQQQQFMPRLQQHQQQQQQLLQHPDLPLPSSLTSSGNEDESSLTLPQNSRDDANHYGSNYQIITPQNAKACGALQTSLETLQLLAAGSTNLAKLKQQQKETGEGNNPELDAAVANQSPKIC</sequence>
<protein>
    <submittedName>
        <fullName evidence="8">RE1-silencing transcription factor</fullName>
    </submittedName>
</protein>
<keyword evidence="4" id="KW-0862">Zinc</keyword>
<keyword evidence="1" id="KW-0479">Metal-binding</keyword>